<organism evidence="2 3">
    <name type="scientific">Bifidobacterium vansinderenii</name>
    <dbReference type="NCBI Taxonomy" id="1984871"/>
    <lineage>
        <taxon>Bacteria</taxon>
        <taxon>Bacillati</taxon>
        <taxon>Actinomycetota</taxon>
        <taxon>Actinomycetes</taxon>
        <taxon>Bifidobacteriales</taxon>
        <taxon>Bifidobacteriaceae</taxon>
        <taxon>Bifidobacterium</taxon>
    </lineage>
</organism>
<protein>
    <submittedName>
        <fullName evidence="2">Uncharacterized protein</fullName>
    </submittedName>
</protein>
<dbReference type="RefSeq" id="WP_093960456.1">
    <property type="nucleotide sequence ID" value="NZ_NEWD01000016.1"/>
</dbReference>
<evidence type="ECO:0000256" key="1">
    <source>
        <dbReference type="SAM" id="MobiDB-lite"/>
    </source>
</evidence>
<reference evidence="2 3" key="1">
    <citation type="submission" date="2017-05" db="EMBL/GenBank/DDBJ databases">
        <title>Bifidobacterium vansinderenii sp. nov.</title>
        <authorList>
            <person name="Lugli G.A."/>
            <person name="Duranti S."/>
            <person name="Mangifesta M."/>
        </authorList>
    </citation>
    <scope>NUCLEOTIDE SEQUENCE [LARGE SCALE GENOMIC DNA]</scope>
    <source>
        <strain evidence="2 3">Tam10B</strain>
    </source>
</reference>
<feature type="region of interest" description="Disordered" evidence="1">
    <location>
        <begin position="275"/>
        <end position="298"/>
    </location>
</feature>
<feature type="region of interest" description="Disordered" evidence="1">
    <location>
        <begin position="1"/>
        <end position="56"/>
    </location>
</feature>
<feature type="compositionally biased region" description="Acidic residues" evidence="1">
    <location>
        <begin position="1"/>
        <end position="19"/>
    </location>
</feature>
<dbReference type="AlphaFoldDB" id="A0A229VXS1"/>
<comment type="caution">
    <text evidence="2">The sequence shown here is derived from an EMBL/GenBank/DDBJ whole genome shotgun (WGS) entry which is preliminary data.</text>
</comment>
<dbReference type="Proteomes" id="UP000215433">
    <property type="component" value="Unassembled WGS sequence"/>
</dbReference>
<dbReference type="EMBL" id="NEWD01000016">
    <property type="protein sequence ID" value="OXN00429.1"/>
    <property type="molecule type" value="Genomic_DNA"/>
</dbReference>
<keyword evidence="3" id="KW-1185">Reference proteome</keyword>
<evidence type="ECO:0000313" key="2">
    <source>
        <dbReference type="EMBL" id="OXN00429.1"/>
    </source>
</evidence>
<accession>A0A229VXS1</accession>
<feature type="compositionally biased region" description="Acidic residues" evidence="1">
    <location>
        <begin position="45"/>
        <end position="56"/>
    </location>
</feature>
<name>A0A229VXS1_9BIFI</name>
<proteinExistence type="predicted"/>
<gene>
    <name evidence="2" type="ORF">Tam10B_1299</name>
</gene>
<evidence type="ECO:0000313" key="3">
    <source>
        <dbReference type="Proteomes" id="UP000215433"/>
    </source>
</evidence>
<sequence>MFENDVRDDEAMFDGDLEDGYGYGVYSDRDDDDEEALKAAGYEQLDMDDDGEPVTEDDELDALPRIVDDILTTGMLGGPRRKFVEIKREPGGDWHGCNAGWRPWTEAEWKEFYYWCDLIARNPEPVDDSPLEQARTRIARDCMDEWPRVRYDEKIGELAATPLQRRILSDPNPQVTSEALDELSQHAPLNGKKRGGVTLDDIRIVAGLASGRSMFDPKDRRQVTALEHFGVVTHGEAAALRKRGTDALKKDGSIEPDLFVTHLLDKLDPGDYCSVESAPRGSRFDDGQDGPKPTQQGISVFSLLG</sequence>